<evidence type="ECO:0000256" key="5">
    <source>
        <dbReference type="ARBA" id="ARBA00022989"/>
    </source>
</evidence>
<comment type="caution">
    <text evidence="9">The sequence shown here is derived from an EMBL/GenBank/DDBJ whole genome shotgun (WGS) entry which is preliminary data.</text>
</comment>
<evidence type="ECO:0000256" key="8">
    <source>
        <dbReference type="SAM" id="Phobius"/>
    </source>
</evidence>
<accession>A0A4T2GLT8</accession>
<dbReference type="GO" id="GO:0008320">
    <property type="term" value="F:protein transmembrane transporter activity"/>
    <property type="evidence" value="ECO:0007669"/>
    <property type="project" value="InterPro"/>
</dbReference>
<dbReference type="GO" id="GO:0009306">
    <property type="term" value="P:protein secretion"/>
    <property type="evidence" value="ECO:0007669"/>
    <property type="project" value="InterPro"/>
</dbReference>
<dbReference type="InterPro" id="IPR005807">
    <property type="entry name" value="SecE_bac"/>
</dbReference>
<keyword evidence="2" id="KW-0813">Transport</keyword>
<evidence type="ECO:0000256" key="4">
    <source>
        <dbReference type="ARBA" id="ARBA00022927"/>
    </source>
</evidence>
<dbReference type="Pfam" id="PF00584">
    <property type="entry name" value="SecE"/>
    <property type="match status" value="1"/>
</dbReference>
<evidence type="ECO:0000313" key="9">
    <source>
        <dbReference type="EMBL" id="TIH99446.1"/>
    </source>
</evidence>
<dbReference type="AlphaFoldDB" id="A0A4T2GLT8"/>
<evidence type="ECO:0000256" key="6">
    <source>
        <dbReference type="ARBA" id="ARBA00023010"/>
    </source>
</evidence>
<evidence type="ECO:0000313" key="10">
    <source>
        <dbReference type="Proteomes" id="UP000305165"/>
    </source>
</evidence>
<dbReference type="GO" id="GO:0006886">
    <property type="term" value="P:intracellular protein transport"/>
    <property type="evidence" value="ECO:0007669"/>
    <property type="project" value="InterPro"/>
</dbReference>
<dbReference type="GO" id="GO:0006605">
    <property type="term" value="P:protein targeting"/>
    <property type="evidence" value="ECO:0007669"/>
    <property type="project" value="InterPro"/>
</dbReference>
<dbReference type="Gene3D" id="1.20.5.1030">
    <property type="entry name" value="Preprotein translocase secy subunit"/>
    <property type="match status" value="1"/>
</dbReference>
<dbReference type="NCBIfam" id="TIGR00964">
    <property type="entry name" value="secE_bact"/>
    <property type="match status" value="1"/>
</dbReference>
<proteinExistence type="predicted"/>
<dbReference type="InterPro" id="IPR038379">
    <property type="entry name" value="SecE_sf"/>
</dbReference>
<name>A0A4T2GLT8_STRSU</name>
<feature type="transmembrane region" description="Helical" evidence="8">
    <location>
        <begin position="29"/>
        <end position="47"/>
    </location>
</feature>
<sequence length="59" mass="6888">MKFFADTFRILKETTWPSGKQSWLDFSSVLQYTAFFVALVYLFDLLLSRGLLSLIDLFS</sequence>
<gene>
    <name evidence="9" type="primary">secE</name>
    <name evidence="9" type="ORF">FAJ39_07795</name>
</gene>
<dbReference type="RefSeq" id="WP_158456470.1">
    <property type="nucleotide sequence ID" value="NZ_JAGFUX010000002.1"/>
</dbReference>
<evidence type="ECO:0000256" key="1">
    <source>
        <dbReference type="ARBA" id="ARBA00004370"/>
    </source>
</evidence>
<dbReference type="OrthoDB" id="9813233at2"/>
<keyword evidence="4" id="KW-0653">Protein transport</keyword>
<keyword evidence="6" id="KW-0811">Translocation</keyword>
<dbReference type="Proteomes" id="UP000305165">
    <property type="component" value="Unassembled WGS sequence"/>
</dbReference>
<protein>
    <submittedName>
        <fullName evidence="9">Preprotein translocase subunit SecE</fullName>
    </submittedName>
</protein>
<comment type="subcellular location">
    <subcellularLocation>
        <location evidence="1">Membrane</location>
    </subcellularLocation>
</comment>
<reference evidence="9 10" key="1">
    <citation type="submission" date="2019-04" db="EMBL/GenBank/DDBJ databases">
        <title>Genome analysis of Streptococcus suis strain WUSS424.</title>
        <authorList>
            <person name="Chen H."/>
            <person name="Gao X."/>
            <person name="Wu Z."/>
        </authorList>
    </citation>
    <scope>NUCLEOTIDE SEQUENCE [LARGE SCALE GENOMIC DNA]</scope>
    <source>
        <strain evidence="9 10">WUSS424</strain>
    </source>
</reference>
<keyword evidence="3 8" id="KW-0812">Transmembrane</keyword>
<organism evidence="9 10">
    <name type="scientific">Streptococcus suis</name>
    <dbReference type="NCBI Taxonomy" id="1307"/>
    <lineage>
        <taxon>Bacteria</taxon>
        <taxon>Bacillati</taxon>
        <taxon>Bacillota</taxon>
        <taxon>Bacilli</taxon>
        <taxon>Lactobacillales</taxon>
        <taxon>Streptococcaceae</taxon>
        <taxon>Streptococcus</taxon>
    </lineage>
</organism>
<dbReference type="EMBL" id="SSXO01000004">
    <property type="protein sequence ID" value="TIH99446.1"/>
    <property type="molecule type" value="Genomic_DNA"/>
</dbReference>
<evidence type="ECO:0000256" key="7">
    <source>
        <dbReference type="ARBA" id="ARBA00023136"/>
    </source>
</evidence>
<evidence type="ECO:0000256" key="3">
    <source>
        <dbReference type="ARBA" id="ARBA00022692"/>
    </source>
</evidence>
<keyword evidence="5 8" id="KW-1133">Transmembrane helix</keyword>
<keyword evidence="7 8" id="KW-0472">Membrane</keyword>
<evidence type="ECO:0000256" key="2">
    <source>
        <dbReference type="ARBA" id="ARBA00022448"/>
    </source>
</evidence>
<dbReference type="GO" id="GO:0016020">
    <property type="term" value="C:membrane"/>
    <property type="evidence" value="ECO:0007669"/>
    <property type="project" value="UniProtKB-SubCell"/>
</dbReference>
<dbReference type="InterPro" id="IPR001901">
    <property type="entry name" value="Translocase_SecE/Sec61-g"/>
</dbReference>